<evidence type="ECO:0008006" key="3">
    <source>
        <dbReference type="Google" id="ProtNLM"/>
    </source>
</evidence>
<proteinExistence type="predicted"/>
<gene>
    <name evidence="2" type="ORF">MZO42_13320</name>
</gene>
<feature type="signal peptide" evidence="1">
    <location>
        <begin position="1"/>
        <end position="24"/>
    </location>
</feature>
<keyword evidence="1" id="KW-0732">Signal</keyword>
<evidence type="ECO:0000256" key="1">
    <source>
        <dbReference type="SAM" id="SignalP"/>
    </source>
</evidence>
<dbReference type="PROSITE" id="PS51257">
    <property type="entry name" value="PROKAR_LIPOPROTEIN"/>
    <property type="match status" value="1"/>
</dbReference>
<reference evidence="2" key="1">
    <citation type="submission" date="2022-04" db="EMBL/GenBank/DDBJ databases">
        <title>Tomato heritable bacteria conferring resistance against bacterial wilt.</title>
        <authorList>
            <person name="Yin J."/>
        </authorList>
    </citation>
    <scope>NUCLEOTIDE SEQUENCE</scope>
    <source>
        <strain evidence="2">Cra20</strain>
    </source>
</reference>
<accession>A0ABU3N8I8</accession>
<sequence length="147" mass="15981">MIKVAMRFAGDHFVLMLLAVTLSACSPGGTAPASKNAYMPIGAAELRGLLSGHYMRDCDGPLDSGPLILRDDDTFEKVTGFGNYGGSYEVRDSLVVFRGTQDGLPVAFKIRFFRNAAGSLLWSDEGNPPRSLDLRKIDEHSHDLSCK</sequence>
<protein>
    <recommendedName>
        <fullName evidence="3">Lipoprotein</fullName>
    </recommendedName>
</protein>
<organism evidence="2">
    <name type="scientific">Sphingomonas psychrotolerans</name>
    <dbReference type="NCBI Taxonomy" id="1327635"/>
    <lineage>
        <taxon>Bacteria</taxon>
        <taxon>Pseudomonadati</taxon>
        <taxon>Pseudomonadota</taxon>
        <taxon>Alphaproteobacteria</taxon>
        <taxon>Sphingomonadales</taxon>
        <taxon>Sphingomonadaceae</taxon>
        <taxon>Sphingomonas</taxon>
    </lineage>
</organism>
<comment type="caution">
    <text evidence="2">The sequence shown here is derived from an EMBL/GenBank/DDBJ whole genome shotgun (WGS) entry which is preliminary data.</text>
</comment>
<evidence type="ECO:0000313" key="2">
    <source>
        <dbReference type="EMBL" id="MDT8759680.1"/>
    </source>
</evidence>
<feature type="chain" id="PRO_5045764311" description="Lipoprotein" evidence="1">
    <location>
        <begin position="25"/>
        <end position="147"/>
    </location>
</feature>
<dbReference type="EMBL" id="JALMLT010000003">
    <property type="protein sequence ID" value="MDT8759680.1"/>
    <property type="molecule type" value="Genomic_DNA"/>
</dbReference>
<name>A0ABU3N8I8_9SPHN</name>